<evidence type="ECO:0000256" key="3">
    <source>
        <dbReference type="ARBA" id="ARBA00022692"/>
    </source>
</evidence>
<dbReference type="InterPro" id="IPR004089">
    <property type="entry name" value="MCPsignal_dom"/>
</dbReference>
<dbReference type="RefSeq" id="WP_281093819.1">
    <property type="nucleotide sequence ID" value="NZ_JARYZI010000004.1"/>
</dbReference>
<dbReference type="EMBL" id="JARYZI010000004">
    <property type="protein sequence ID" value="MDH8677989.1"/>
    <property type="molecule type" value="Genomic_DNA"/>
</dbReference>
<gene>
    <name evidence="11" type="ORF">QE109_07505</name>
</gene>
<keyword evidence="5 9" id="KW-0472">Membrane</keyword>
<sequence>MKSIKSKIVLLVIGSVLVTALILGVVSQYMIYTTNSDRIDQMEKQLREGYDVNIKHQVEIIISELDGIMNQKDKGIITQSEAELIAADVIRNAKYGSSGYFWADTTDGVNVVLLGNSEVEGTSRIGLTDTKGNKILQGFIELINKDGEGYYNYYFPKPNETEALPKRAFVKLYEPFGWMIGTGNYIDDIDATIAAEKEQMQSEIFTASIVLVGAIVITLILGIFFAFIFGSALSKPILKLSEILNKTSNLDIKNDDIYDYLLKNKDETGVIAKAVANLRNVLRDLIEEMQQDSVQLENSSDELRRVVEYGREGIDAVTQTVGDFASGATSQAQDAMVASEKMEALAKDIEETVSSAAKLKLFTNAVSDSNIEGVKQLSDLNVKFQMTSKANDLLSENVGTLTIKSSSIVQITNTIQQIAEQTNLLALNAAIEAARAGEAGRGFAVVADEIRKLAEETSKSTTQIDTIIREILSEIEETEQNMSSSNEAVKVSASVLGNVEMAFEAIEKSISDTLMQLDSISNNIQNVNLNKDNATESIHGISAVTEENAAAAEEIAATMDTQAELMRGIQDNSTEVKKIADDMTKIIGRFKV</sequence>
<evidence type="ECO:0000313" key="11">
    <source>
        <dbReference type="EMBL" id="MDH8677989.1"/>
    </source>
</evidence>
<dbReference type="PANTHER" id="PTHR32089:SF112">
    <property type="entry name" value="LYSOZYME-LIKE PROTEIN-RELATED"/>
    <property type="match status" value="1"/>
</dbReference>
<keyword evidence="3 9" id="KW-0812">Transmembrane</keyword>
<evidence type="ECO:0000256" key="1">
    <source>
        <dbReference type="ARBA" id="ARBA00004651"/>
    </source>
</evidence>
<reference evidence="11 12" key="1">
    <citation type="submission" date="2023-04" db="EMBL/GenBank/DDBJ databases">
        <title>Fusibacter bizertensis strain WBS, isolated from littoral bottom sediments of the Arctic seas - biochemical and genomic analysis.</title>
        <authorList>
            <person name="Brioukhanov A.L."/>
        </authorList>
    </citation>
    <scope>NUCLEOTIDE SEQUENCE [LARGE SCALE GENOMIC DNA]</scope>
    <source>
        <strain evidence="11 12">WBS</strain>
    </source>
</reference>
<evidence type="ECO:0000256" key="4">
    <source>
        <dbReference type="ARBA" id="ARBA00022989"/>
    </source>
</evidence>
<evidence type="ECO:0000313" key="12">
    <source>
        <dbReference type="Proteomes" id="UP001158045"/>
    </source>
</evidence>
<keyword evidence="12" id="KW-1185">Reference proteome</keyword>
<dbReference type="Gene3D" id="3.30.450.20">
    <property type="entry name" value="PAS domain"/>
    <property type="match status" value="1"/>
</dbReference>
<dbReference type="SUPFAM" id="SSF58104">
    <property type="entry name" value="Methyl-accepting chemotaxis protein (MCP) signaling domain"/>
    <property type="match status" value="1"/>
</dbReference>
<evidence type="ECO:0000256" key="9">
    <source>
        <dbReference type="SAM" id="Phobius"/>
    </source>
</evidence>
<evidence type="ECO:0000256" key="8">
    <source>
        <dbReference type="SAM" id="Coils"/>
    </source>
</evidence>
<keyword evidence="8" id="KW-0175">Coiled coil</keyword>
<dbReference type="PROSITE" id="PS50111">
    <property type="entry name" value="CHEMOTAXIS_TRANSDUC_2"/>
    <property type="match status" value="1"/>
</dbReference>
<protein>
    <submittedName>
        <fullName evidence="11">Cache domain-containing protein</fullName>
    </submittedName>
</protein>
<dbReference type="InterPro" id="IPR033480">
    <property type="entry name" value="sCache_2"/>
</dbReference>
<feature type="coiled-coil region" evidence="8">
    <location>
        <begin position="275"/>
        <end position="306"/>
    </location>
</feature>
<evidence type="ECO:0000259" key="10">
    <source>
        <dbReference type="PROSITE" id="PS50111"/>
    </source>
</evidence>
<proteinExistence type="predicted"/>
<dbReference type="SMART" id="SM00283">
    <property type="entry name" value="MA"/>
    <property type="match status" value="1"/>
</dbReference>
<feature type="transmembrane region" description="Helical" evidence="9">
    <location>
        <begin position="204"/>
        <end position="229"/>
    </location>
</feature>
<dbReference type="Proteomes" id="UP001158045">
    <property type="component" value="Unassembled WGS sequence"/>
</dbReference>
<name>A0ABT6NC31_9FIRM</name>
<dbReference type="Pfam" id="PF17200">
    <property type="entry name" value="sCache_2"/>
    <property type="match status" value="1"/>
</dbReference>
<comment type="caution">
    <text evidence="11">The sequence shown here is derived from an EMBL/GenBank/DDBJ whole genome shotgun (WGS) entry which is preliminary data.</text>
</comment>
<accession>A0ABT6NC31</accession>
<dbReference type="Gene3D" id="1.10.287.950">
    <property type="entry name" value="Methyl-accepting chemotaxis protein"/>
    <property type="match status" value="1"/>
</dbReference>
<evidence type="ECO:0000256" key="5">
    <source>
        <dbReference type="ARBA" id="ARBA00023136"/>
    </source>
</evidence>
<keyword evidence="6 7" id="KW-0807">Transducer</keyword>
<keyword evidence="4 9" id="KW-1133">Transmembrane helix</keyword>
<comment type="subcellular location">
    <subcellularLocation>
        <location evidence="1">Cell membrane</location>
        <topology evidence="1">Multi-pass membrane protein</topology>
    </subcellularLocation>
</comment>
<evidence type="ECO:0000256" key="6">
    <source>
        <dbReference type="ARBA" id="ARBA00023224"/>
    </source>
</evidence>
<evidence type="ECO:0000256" key="7">
    <source>
        <dbReference type="PROSITE-ProRule" id="PRU00284"/>
    </source>
</evidence>
<dbReference type="PANTHER" id="PTHR32089">
    <property type="entry name" value="METHYL-ACCEPTING CHEMOTAXIS PROTEIN MCPB"/>
    <property type="match status" value="1"/>
</dbReference>
<dbReference type="SMART" id="SM01049">
    <property type="entry name" value="Cache_2"/>
    <property type="match status" value="1"/>
</dbReference>
<evidence type="ECO:0000256" key="2">
    <source>
        <dbReference type="ARBA" id="ARBA00022475"/>
    </source>
</evidence>
<feature type="domain" description="Methyl-accepting transducer" evidence="10">
    <location>
        <begin position="306"/>
        <end position="563"/>
    </location>
</feature>
<keyword evidence="2" id="KW-1003">Cell membrane</keyword>
<organism evidence="11 12">
    <name type="scientific">Fusibacter bizertensis</name>
    <dbReference type="NCBI Taxonomy" id="1488331"/>
    <lineage>
        <taxon>Bacteria</taxon>
        <taxon>Bacillati</taxon>
        <taxon>Bacillota</taxon>
        <taxon>Clostridia</taxon>
        <taxon>Eubacteriales</taxon>
        <taxon>Eubacteriales Family XII. Incertae Sedis</taxon>
        <taxon>Fusibacter</taxon>
    </lineage>
</organism>
<dbReference type="Pfam" id="PF00015">
    <property type="entry name" value="MCPsignal"/>
    <property type="match status" value="1"/>
</dbReference>